<feature type="signal peptide" evidence="1">
    <location>
        <begin position="1"/>
        <end position="24"/>
    </location>
</feature>
<sequence>MNQKSYSVLFCALLASSLIHEALTLAVLPPGNYQGPGGFGGIGYDGYGGVSRRYGQTIQTAPVAAAPLAAAPYAAAPVAAAPYAAAPIDSSSDVVAAVDSSNDYAASVESSSYYASSVDSSSDYESAVAVDAAPDYVAPVAAAPYAVAPVAAAPYAVAPIDSSPDVVAAVDSSNDYAASVESSSYYASSVDSSSDYASAVAVDAAPDYVAPVAAAPYAVAPVAAAPYAVAPIGSSPDVVAAVDSSNDYAASVESSSYYASSVDSSSDYTAAVDVDSAPDYVAPVAAAPYAVAPVAVAPIDSSPDVVAAVDSSNDYSASVESSSYNAASVDSSSDYAAAVAVDAAPDYLVPIDASPDFVAPIDLAPLDASPDFVAPVDVAPDFVAAVDSSNDYSASVESGSYYAASVDTSSDYAAVVDTAPDYVAAVDASPDYVAPIQLAPIDVAPDYVAAVDSSNDYSASVESASYYAASVESSSDYAAVDIAPDYVAPIGIAPDYVAPVDASAAAASVVTETSVVKETVSVKQTSSVVVSSESVAQISGFGYGSGQVQLFVNPAGLFGFYNTEYDVAAIYEASSSSVAYLSGGKGYGSWYDLGANKGLYFSHDSYPDAWFSSNSPFETYFSGLKSLSSYSSIDRGISYEHYYADDYINEDISGIFSGLWPYYEDYGAYGYERGFNYFGSVGNHIITTLQSNSLAGFGGLIRKPITLQYGLPGFLNIIEGFNLLTSRVKGGCGAFSANGFQFNLNNIVGASNGIEGLTQYLYQVSPHYDLGIYSSLFNSPEYLFNLLVKLGGNVNYGITGALKIVLGLITYDGSDTSLYELISVIYNFAAFTENGLNDDLDLLYVELENVLFFLDHHESYSANFYGLSSSVYGFRSGNFVYKNIDIGNVVNILISGVARGPSFSFSWISSLFFEVRNVIEPGVAFPALGVSLLSHFNDPLGLNLINSYGLGDLGVSPIAGNILPSFLGVNDVYPLLSSQSVYDFFGGLPSIGPVFSAFSNGFNYANKYYGLSYDLKNLYDSTDYLPGIVQGIFRNVGYVIFPVEKDVLIRSREIVRSVTSLEVSYGLTYSDHAYSYGNF</sequence>
<evidence type="ECO:0000313" key="3">
    <source>
        <dbReference type="RefSeq" id="XP_030746822.1"/>
    </source>
</evidence>
<dbReference type="InParanoid" id="A0A6J2X6M9"/>
<reference evidence="3" key="1">
    <citation type="submission" date="2025-08" db="UniProtKB">
        <authorList>
            <consortium name="RefSeq"/>
        </authorList>
    </citation>
    <scope>IDENTIFICATION</scope>
    <source>
        <tissue evidence="3">Gonads</tissue>
    </source>
</reference>
<dbReference type="Proteomes" id="UP000504635">
    <property type="component" value="Unplaced"/>
</dbReference>
<keyword evidence="1" id="KW-0732">Signal</keyword>
<dbReference type="KEGG" id="soy:115875494"/>
<accession>A0A6J2X6M9</accession>
<organism evidence="2 3">
    <name type="scientific">Sitophilus oryzae</name>
    <name type="common">Rice weevil</name>
    <name type="synonym">Curculio oryzae</name>
    <dbReference type="NCBI Taxonomy" id="7048"/>
    <lineage>
        <taxon>Eukaryota</taxon>
        <taxon>Metazoa</taxon>
        <taxon>Ecdysozoa</taxon>
        <taxon>Arthropoda</taxon>
        <taxon>Hexapoda</taxon>
        <taxon>Insecta</taxon>
        <taxon>Pterygota</taxon>
        <taxon>Neoptera</taxon>
        <taxon>Endopterygota</taxon>
        <taxon>Coleoptera</taxon>
        <taxon>Polyphaga</taxon>
        <taxon>Cucujiformia</taxon>
        <taxon>Curculionidae</taxon>
        <taxon>Dryophthorinae</taxon>
        <taxon>Sitophilus</taxon>
    </lineage>
</organism>
<protein>
    <submittedName>
        <fullName evidence="3">Uncharacterized protein LOC115875494</fullName>
    </submittedName>
</protein>
<evidence type="ECO:0000313" key="2">
    <source>
        <dbReference type="Proteomes" id="UP000504635"/>
    </source>
</evidence>
<dbReference type="GeneID" id="115875494"/>
<evidence type="ECO:0000256" key="1">
    <source>
        <dbReference type="SAM" id="SignalP"/>
    </source>
</evidence>
<gene>
    <name evidence="3" type="primary">LOC115875494</name>
</gene>
<dbReference type="OrthoDB" id="10603989at2759"/>
<dbReference type="AlphaFoldDB" id="A0A6J2X6M9"/>
<feature type="chain" id="PRO_5027117172" evidence="1">
    <location>
        <begin position="25"/>
        <end position="1079"/>
    </location>
</feature>
<name>A0A6J2X6M9_SITOR</name>
<keyword evidence="2" id="KW-1185">Reference proteome</keyword>
<proteinExistence type="predicted"/>
<dbReference type="RefSeq" id="XP_030746822.1">
    <property type="nucleotide sequence ID" value="XM_030890962.1"/>
</dbReference>